<keyword evidence="1" id="KW-1133">Transmembrane helix</keyword>
<gene>
    <name evidence="2" type="ORF">COU88_00055</name>
</gene>
<proteinExistence type="predicted"/>
<feature type="transmembrane region" description="Helical" evidence="1">
    <location>
        <begin position="311"/>
        <end position="329"/>
    </location>
</feature>
<comment type="caution">
    <text evidence="2">The sequence shown here is derived from an EMBL/GenBank/DDBJ whole genome shotgun (WGS) entry which is preliminary data.</text>
</comment>
<keyword evidence="1" id="KW-0472">Membrane</keyword>
<name>A0A2M8KTW4_9BACT</name>
<feature type="transmembrane region" description="Helical" evidence="1">
    <location>
        <begin position="157"/>
        <end position="175"/>
    </location>
</feature>
<organism evidence="2 3">
    <name type="scientific">Candidatus Roizmanbacteria bacterium CG10_big_fil_rev_8_21_14_0_10_39_6</name>
    <dbReference type="NCBI Taxonomy" id="1974853"/>
    <lineage>
        <taxon>Bacteria</taxon>
        <taxon>Candidatus Roizmaniibacteriota</taxon>
    </lineage>
</organism>
<evidence type="ECO:0000256" key="1">
    <source>
        <dbReference type="SAM" id="Phobius"/>
    </source>
</evidence>
<evidence type="ECO:0008006" key="4">
    <source>
        <dbReference type="Google" id="ProtNLM"/>
    </source>
</evidence>
<feature type="transmembrane region" description="Helical" evidence="1">
    <location>
        <begin position="82"/>
        <end position="104"/>
    </location>
</feature>
<feature type="transmembrane region" description="Helical" evidence="1">
    <location>
        <begin position="341"/>
        <end position="358"/>
    </location>
</feature>
<reference evidence="3" key="1">
    <citation type="submission" date="2017-09" db="EMBL/GenBank/DDBJ databases">
        <title>Depth-based differentiation of microbial function through sediment-hosted aquifers and enrichment of novel symbionts in the deep terrestrial subsurface.</title>
        <authorList>
            <person name="Probst A.J."/>
            <person name="Ladd B."/>
            <person name="Jarett J.K."/>
            <person name="Geller-Mcgrath D.E."/>
            <person name="Sieber C.M.K."/>
            <person name="Emerson J.B."/>
            <person name="Anantharaman K."/>
            <person name="Thomas B.C."/>
            <person name="Malmstrom R."/>
            <person name="Stieglmeier M."/>
            <person name="Klingl A."/>
            <person name="Woyke T."/>
            <person name="Ryan C.M."/>
            <person name="Banfield J.F."/>
        </authorList>
    </citation>
    <scope>NUCLEOTIDE SEQUENCE [LARGE SCALE GENOMIC DNA]</scope>
</reference>
<feature type="transmembrane region" description="Helical" evidence="1">
    <location>
        <begin position="219"/>
        <end position="239"/>
    </location>
</feature>
<feature type="transmembrane region" description="Helical" evidence="1">
    <location>
        <begin position="259"/>
        <end position="276"/>
    </location>
</feature>
<protein>
    <recommendedName>
        <fullName evidence="4">Glycosyltransferase RgtA/B/C/D-like domain-containing protein</fullName>
    </recommendedName>
</protein>
<dbReference type="AlphaFoldDB" id="A0A2M8KTW4"/>
<feature type="transmembrane region" description="Helical" evidence="1">
    <location>
        <begin position="181"/>
        <end position="212"/>
    </location>
</feature>
<keyword evidence="1" id="KW-0812">Transmembrane</keyword>
<evidence type="ECO:0000313" key="3">
    <source>
        <dbReference type="Proteomes" id="UP000229554"/>
    </source>
</evidence>
<accession>A0A2M8KTW4</accession>
<evidence type="ECO:0000313" key="2">
    <source>
        <dbReference type="EMBL" id="PJE63341.1"/>
    </source>
</evidence>
<dbReference type="EMBL" id="PFED01000002">
    <property type="protein sequence ID" value="PJE63341.1"/>
    <property type="molecule type" value="Genomic_DNA"/>
</dbReference>
<feature type="non-terminal residue" evidence="2">
    <location>
        <position position="474"/>
    </location>
</feature>
<sequence>MLFDVHYPDYLAYLKTPPGFMFMGKAAYFDPWDINVYATAIRSGQQGHVLLQNFYTVDTTRGALLYPIYTFVGYSFPHVNPFVLLHVVSTVAGFFLCMTIYWLIGYFIQSYKARLIAFFLILFGGGMGWIISGELGSADMFITGFTFHSAIQRGHEAIGTMLYLTSIVSFFVSLTTNKKGIFLFALSSLLLMIFYPYYLLSIGIIGFIFIVLQRKEKKYIALFLMGYGMLGIVDIYYYLTLKNAGFASVAMQQLSQVNMIHIIFGYGILGVLYVMQLISKKTMRDSKYIFLNLWVLTSIALNFAPLGISRFFLRGLIFPIVISVFIFLYSQKKTLGMSRTIVIIFLLFLVPLSTLSVYQRRIDEIPKKNVWYYQPNTMRDAYVFLSRQTRANALASYVTSNHIPAFSEMNVYAGHTIQTPQFYEKLARASSFYEGKQTKSEAFSFLKNNNVTYVVNGPYEKEIGTLKTYRFLRA</sequence>
<feature type="transmembrane region" description="Helical" evidence="1">
    <location>
        <begin position="116"/>
        <end position="136"/>
    </location>
</feature>
<feature type="transmembrane region" description="Helical" evidence="1">
    <location>
        <begin position="288"/>
        <end position="305"/>
    </location>
</feature>
<dbReference type="Proteomes" id="UP000229554">
    <property type="component" value="Unassembled WGS sequence"/>
</dbReference>